<accession>A0A8J7G6L0</accession>
<gene>
    <name evidence="2" type="ORF">IW245_000019</name>
</gene>
<dbReference type="EC" id="2.3.1.267" evidence="2"/>
<dbReference type="PROSITE" id="PS51186">
    <property type="entry name" value="GNAT"/>
    <property type="match status" value="1"/>
</dbReference>
<dbReference type="Pfam" id="PF13302">
    <property type="entry name" value="Acetyltransf_3"/>
    <property type="match status" value="1"/>
</dbReference>
<dbReference type="EMBL" id="JADOUF010000001">
    <property type="protein sequence ID" value="MBG6133825.1"/>
    <property type="molecule type" value="Genomic_DNA"/>
</dbReference>
<name>A0A8J7G6L0_9ACTN</name>
<dbReference type="InterPro" id="IPR016181">
    <property type="entry name" value="Acyl_CoA_acyltransferase"/>
</dbReference>
<proteinExistence type="predicted"/>
<keyword evidence="3" id="KW-1185">Reference proteome</keyword>
<dbReference type="AlphaFoldDB" id="A0A8J7G6L0"/>
<dbReference type="PANTHER" id="PTHR43792">
    <property type="entry name" value="GNAT FAMILY, PUTATIVE (AFU_ORTHOLOGUE AFUA_3G00765)-RELATED-RELATED"/>
    <property type="match status" value="1"/>
</dbReference>
<dbReference type="Gene3D" id="3.40.630.30">
    <property type="match status" value="1"/>
</dbReference>
<evidence type="ECO:0000259" key="1">
    <source>
        <dbReference type="PROSITE" id="PS51186"/>
    </source>
</evidence>
<evidence type="ECO:0000313" key="3">
    <source>
        <dbReference type="Proteomes" id="UP000622552"/>
    </source>
</evidence>
<evidence type="ECO:0000313" key="2">
    <source>
        <dbReference type="EMBL" id="MBG6133825.1"/>
    </source>
</evidence>
<keyword evidence="2" id="KW-0808">Transferase</keyword>
<dbReference type="SUPFAM" id="SSF55729">
    <property type="entry name" value="Acyl-CoA N-acyltransferases (Nat)"/>
    <property type="match status" value="1"/>
</dbReference>
<dbReference type="GO" id="GO:0008999">
    <property type="term" value="F:protein-N-terminal-alanine acetyltransferase activity"/>
    <property type="evidence" value="ECO:0007669"/>
    <property type="project" value="UniProtKB-EC"/>
</dbReference>
<protein>
    <submittedName>
        <fullName evidence="2">Ribosomal-protein-alanine N-acetyltransferase</fullName>
        <ecNumber evidence="2">2.3.1.267</ecNumber>
    </submittedName>
</protein>
<keyword evidence="2" id="KW-0012">Acyltransferase</keyword>
<comment type="caution">
    <text evidence="2">The sequence shown here is derived from an EMBL/GenBank/DDBJ whole genome shotgun (WGS) entry which is preliminary data.</text>
</comment>
<dbReference type="InterPro" id="IPR051531">
    <property type="entry name" value="N-acetyltransferase"/>
</dbReference>
<organism evidence="2 3">
    <name type="scientific">Longispora fulva</name>
    <dbReference type="NCBI Taxonomy" id="619741"/>
    <lineage>
        <taxon>Bacteria</taxon>
        <taxon>Bacillati</taxon>
        <taxon>Actinomycetota</taxon>
        <taxon>Actinomycetes</taxon>
        <taxon>Micromonosporales</taxon>
        <taxon>Micromonosporaceae</taxon>
        <taxon>Longispora</taxon>
    </lineage>
</organism>
<dbReference type="InterPro" id="IPR000182">
    <property type="entry name" value="GNAT_dom"/>
</dbReference>
<dbReference type="PANTHER" id="PTHR43792:SF1">
    <property type="entry name" value="N-ACETYLTRANSFERASE DOMAIN-CONTAINING PROTEIN"/>
    <property type="match status" value="1"/>
</dbReference>
<dbReference type="RefSeq" id="WP_197001138.1">
    <property type="nucleotide sequence ID" value="NZ_BONS01000032.1"/>
</dbReference>
<reference evidence="2" key="1">
    <citation type="submission" date="2020-11" db="EMBL/GenBank/DDBJ databases">
        <title>Sequencing the genomes of 1000 actinobacteria strains.</title>
        <authorList>
            <person name="Klenk H.-P."/>
        </authorList>
    </citation>
    <scope>NUCLEOTIDE SEQUENCE</scope>
    <source>
        <strain evidence="2">DSM 45356</strain>
    </source>
</reference>
<dbReference type="Proteomes" id="UP000622552">
    <property type="component" value="Unassembled WGS sequence"/>
</dbReference>
<sequence length="185" mass="20731">MRGPELTTGRLLLRRWRDGDREPFAALNGDPEVMEHFPSLQDRATSDGMVERIEATFDEHGFGLWAVALRESGEFLGFTGLQPVTFEASFSPTTEIGWRFARHAWGHGYATEAARAALAFGFDELGLGEIVAMTAWSNERSMAVMRRLGMRRDPAADFEHPRIPEGSPVRPHVLYRLGAADWRTA</sequence>
<feature type="domain" description="N-acetyltransferase" evidence="1">
    <location>
        <begin position="11"/>
        <end position="180"/>
    </location>
</feature>